<dbReference type="InParanoid" id="T0RND2"/>
<dbReference type="SUPFAM" id="SSF48065">
    <property type="entry name" value="DBL homology domain (DH-domain)"/>
    <property type="match status" value="1"/>
</dbReference>
<dbReference type="InterPro" id="IPR035899">
    <property type="entry name" value="DBL_dom_sf"/>
</dbReference>
<organism evidence="2 3">
    <name type="scientific">Saprolegnia diclina (strain VS20)</name>
    <dbReference type="NCBI Taxonomy" id="1156394"/>
    <lineage>
        <taxon>Eukaryota</taxon>
        <taxon>Sar</taxon>
        <taxon>Stramenopiles</taxon>
        <taxon>Oomycota</taxon>
        <taxon>Saprolegniomycetes</taxon>
        <taxon>Saprolegniales</taxon>
        <taxon>Saprolegniaceae</taxon>
        <taxon>Saprolegnia</taxon>
    </lineage>
</organism>
<gene>
    <name evidence="2" type="ORF">SDRG_08549</name>
</gene>
<evidence type="ECO:0000313" key="2">
    <source>
        <dbReference type="EMBL" id="EQC33868.1"/>
    </source>
</evidence>
<accession>T0RND2</accession>
<dbReference type="eggNOG" id="KOG4424">
    <property type="taxonomic scope" value="Eukaryota"/>
</dbReference>
<dbReference type="RefSeq" id="XP_008612663.1">
    <property type="nucleotide sequence ID" value="XM_008614441.1"/>
</dbReference>
<dbReference type="InterPro" id="IPR011993">
    <property type="entry name" value="PH-like_dom_sf"/>
</dbReference>
<reference evidence="2 3" key="1">
    <citation type="submission" date="2012-04" db="EMBL/GenBank/DDBJ databases">
        <title>The Genome Sequence of Saprolegnia declina VS20.</title>
        <authorList>
            <consortium name="The Broad Institute Genome Sequencing Platform"/>
            <person name="Russ C."/>
            <person name="Nusbaum C."/>
            <person name="Tyler B."/>
            <person name="van West P."/>
            <person name="Dieguez-Uribeondo J."/>
            <person name="de Bruijn I."/>
            <person name="Tripathy S."/>
            <person name="Jiang R."/>
            <person name="Young S.K."/>
            <person name="Zeng Q."/>
            <person name="Gargeya S."/>
            <person name="Fitzgerald M."/>
            <person name="Haas B."/>
            <person name="Abouelleil A."/>
            <person name="Alvarado L."/>
            <person name="Arachchi H.M."/>
            <person name="Berlin A."/>
            <person name="Chapman S.B."/>
            <person name="Goldberg J."/>
            <person name="Griggs A."/>
            <person name="Gujja S."/>
            <person name="Hansen M."/>
            <person name="Howarth C."/>
            <person name="Imamovic A."/>
            <person name="Larimer J."/>
            <person name="McCowen C."/>
            <person name="Montmayeur A."/>
            <person name="Murphy C."/>
            <person name="Neiman D."/>
            <person name="Pearson M."/>
            <person name="Priest M."/>
            <person name="Roberts A."/>
            <person name="Saif S."/>
            <person name="Shea T."/>
            <person name="Sisk P."/>
            <person name="Sykes S."/>
            <person name="Wortman J."/>
            <person name="Nusbaum C."/>
            <person name="Birren B."/>
        </authorList>
    </citation>
    <scope>NUCLEOTIDE SEQUENCE [LARGE SCALE GENOMIC DNA]</scope>
    <source>
        <strain evidence="2 3">VS20</strain>
    </source>
</reference>
<dbReference type="Proteomes" id="UP000030762">
    <property type="component" value="Unassembled WGS sequence"/>
</dbReference>
<dbReference type="Gene3D" id="1.20.900.10">
    <property type="entry name" value="Dbl homology (DH) domain"/>
    <property type="match status" value="1"/>
</dbReference>
<dbReference type="AlphaFoldDB" id="T0RND2"/>
<dbReference type="GO" id="GO:0005737">
    <property type="term" value="C:cytoplasm"/>
    <property type="evidence" value="ECO:0007669"/>
    <property type="project" value="TreeGrafter"/>
</dbReference>
<dbReference type="OMA" id="TRVAPEC"/>
<dbReference type="PANTHER" id="PTHR12673:SF159">
    <property type="entry name" value="LD03170P"/>
    <property type="match status" value="1"/>
</dbReference>
<feature type="domain" description="DH" evidence="1">
    <location>
        <begin position="105"/>
        <end position="292"/>
    </location>
</feature>
<dbReference type="PROSITE" id="PS50010">
    <property type="entry name" value="DH_2"/>
    <property type="match status" value="1"/>
</dbReference>
<evidence type="ECO:0000259" key="1">
    <source>
        <dbReference type="PROSITE" id="PS50010"/>
    </source>
</evidence>
<keyword evidence="3" id="KW-1185">Reference proteome</keyword>
<dbReference type="GO" id="GO:0005085">
    <property type="term" value="F:guanyl-nucleotide exchange factor activity"/>
    <property type="evidence" value="ECO:0007669"/>
    <property type="project" value="InterPro"/>
</dbReference>
<protein>
    <recommendedName>
        <fullName evidence="1">DH domain-containing protein</fullName>
    </recommendedName>
</protein>
<dbReference type="InterPro" id="IPR000219">
    <property type="entry name" value="DH_dom"/>
</dbReference>
<dbReference type="PANTHER" id="PTHR12673">
    <property type="entry name" value="FACIOGENITAL DYSPLASIA PROTEIN"/>
    <property type="match status" value="1"/>
</dbReference>
<dbReference type="Pfam" id="PF00621">
    <property type="entry name" value="RhoGEF"/>
    <property type="match status" value="1"/>
</dbReference>
<dbReference type="OrthoDB" id="207120at2759"/>
<dbReference type="EMBL" id="JH767157">
    <property type="protein sequence ID" value="EQC33868.1"/>
    <property type="molecule type" value="Genomic_DNA"/>
</dbReference>
<dbReference type="SMART" id="SM00325">
    <property type="entry name" value="RhoGEF"/>
    <property type="match status" value="1"/>
</dbReference>
<evidence type="ECO:0000313" key="3">
    <source>
        <dbReference type="Proteomes" id="UP000030762"/>
    </source>
</evidence>
<dbReference type="VEuPathDB" id="FungiDB:SDRG_08549"/>
<dbReference type="Gene3D" id="2.30.29.30">
    <property type="entry name" value="Pleckstrin-homology domain (PH domain)/Phosphotyrosine-binding domain (PTB)"/>
    <property type="match status" value="1"/>
</dbReference>
<proteinExistence type="predicted"/>
<sequence length="454" mass="51777">MTLRLPNFLSGHKWKRTDDELRVSTVSSSSASSMTSCRRLSQLHLLSGHPIRLDSFRRQHPALQADTMYTKCRRRDTSDSDDDDLMPLDLWDDDDANHTPHPSVQCYAVLHEFVATEMAYFSALEAMKRVFDKVFHAAFDHPALTTLYATTMSLHALHGEFVASLPTLADRVQDHLLEAHSHDIIQALRRRLPFFKLYSHYCSAYKEVTTLLQVRPVTRVAPECQAFVVQLCHASRSLQVDMQSEMIKPVQRLCRYPLLIREWLSFAPPSLSGPLQDLLVDVKDVAALVNERVRAEQNNLKLFELRSRLVGPRCPELCLPTRHLLGDCHLYVVSTLSLAPWAFWVARPRTLIVLSDMLLVAKPMRKQRVKVRKQFAWSQLALDEIDVQKHPSWDANTSFLLRAQRFDGQWHTMLLKCGNAKSKREVLTLLRSAMAHHAKPPSLSTAAYASVSAV</sequence>
<name>T0RND2_SAPDV</name>
<dbReference type="InterPro" id="IPR051092">
    <property type="entry name" value="FYVE_RhoGEF_PH"/>
</dbReference>
<dbReference type="GeneID" id="19949276"/>